<dbReference type="Proteomes" id="UP000177171">
    <property type="component" value="Unassembled WGS sequence"/>
</dbReference>
<organism evidence="2 3">
    <name type="scientific">Candidatus Sungbacteria bacterium RIFCSPLOWO2_12_FULL_41_11</name>
    <dbReference type="NCBI Taxonomy" id="1802286"/>
    <lineage>
        <taxon>Bacteria</taxon>
        <taxon>Candidatus Sungiibacteriota</taxon>
    </lineage>
</organism>
<keyword evidence="1" id="KW-0812">Transmembrane</keyword>
<sequence length="341" mass="38880">MKKFGIVISIMVLFAVIGVASYFVFNKPVKQNEVEVNVTHSDCLGEDEVADFLTDKNYSIKYPKFPVTIYVTDKISGKERFHFQIDNVSTGYQSIEIHKCGVYVIRELPGDYKIELWQYNFAGGSKKILTMAEKDAEGKKILVYYSYEFRTDSLEEYSALVKIYSVKPLELAYTIYDIGTSKDIFVLPQSTIFKKNPELDGSLGLEAWTKSGGYFWGDIFAGAPRLGFVRIQRNTWKYDVLPAPGGTLGGTAFNPEYGYVTYNTGPGWIGIDIVTEQVHNEWRKAGKIVELYVYNLFTKEKNLLATSTEPSWNGKPQWLSNTELQYEMPNGEKKIYKINEK</sequence>
<evidence type="ECO:0000313" key="2">
    <source>
        <dbReference type="EMBL" id="OHA14326.1"/>
    </source>
</evidence>
<evidence type="ECO:0000313" key="3">
    <source>
        <dbReference type="Proteomes" id="UP000177171"/>
    </source>
</evidence>
<reference evidence="2 3" key="1">
    <citation type="journal article" date="2016" name="Nat. Commun.">
        <title>Thousands of microbial genomes shed light on interconnected biogeochemical processes in an aquifer system.</title>
        <authorList>
            <person name="Anantharaman K."/>
            <person name="Brown C.T."/>
            <person name="Hug L.A."/>
            <person name="Sharon I."/>
            <person name="Castelle C.J."/>
            <person name="Probst A.J."/>
            <person name="Thomas B.C."/>
            <person name="Singh A."/>
            <person name="Wilkins M.J."/>
            <person name="Karaoz U."/>
            <person name="Brodie E.L."/>
            <person name="Williams K.H."/>
            <person name="Hubbard S.S."/>
            <person name="Banfield J.F."/>
        </authorList>
    </citation>
    <scope>NUCLEOTIDE SEQUENCE [LARGE SCALE GENOMIC DNA]</scope>
</reference>
<evidence type="ECO:0000256" key="1">
    <source>
        <dbReference type="SAM" id="Phobius"/>
    </source>
</evidence>
<name>A0A1G2LRS6_9BACT</name>
<keyword evidence="1" id="KW-1133">Transmembrane helix</keyword>
<feature type="transmembrane region" description="Helical" evidence="1">
    <location>
        <begin position="6"/>
        <end position="25"/>
    </location>
</feature>
<keyword evidence="1" id="KW-0472">Membrane</keyword>
<protein>
    <submittedName>
        <fullName evidence="2">Uncharacterized protein</fullName>
    </submittedName>
</protein>
<gene>
    <name evidence="2" type="ORF">A3G49_05895</name>
</gene>
<dbReference type="AlphaFoldDB" id="A0A1G2LRS6"/>
<accession>A0A1G2LRS6</accession>
<proteinExistence type="predicted"/>
<dbReference type="EMBL" id="MHQY01000009">
    <property type="protein sequence ID" value="OHA14326.1"/>
    <property type="molecule type" value="Genomic_DNA"/>
</dbReference>
<comment type="caution">
    <text evidence="2">The sequence shown here is derived from an EMBL/GenBank/DDBJ whole genome shotgun (WGS) entry which is preliminary data.</text>
</comment>